<dbReference type="EMBL" id="CP047650">
    <property type="protein sequence ID" value="QHI99130.1"/>
    <property type="molecule type" value="Genomic_DNA"/>
</dbReference>
<dbReference type="RefSeq" id="WP_160552911.1">
    <property type="nucleotide sequence ID" value="NZ_CP047650.1"/>
</dbReference>
<dbReference type="Gene3D" id="2.60.120.10">
    <property type="entry name" value="Jelly Rolls"/>
    <property type="match status" value="1"/>
</dbReference>
<dbReference type="InterPro" id="IPR013096">
    <property type="entry name" value="Cupin_2"/>
</dbReference>
<accession>A0A857J582</accession>
<dbReference type="Proteomes" id="UP000464787">
    <property type="component" value="Chromosome"/>
</dbReference>
<keyword evidence="3" id="KW-1185">Reference proteome</keyword>
<proteinExistence type="predicted"/>
<dbReference type="AlphaFoldDB" id="A0A857J582"/>
<evidence type="ECO:0000313" key="3">
    <source>
        <dbReference type="Proteomes" id="UP000464787"/>
    </source>
</evidence>
<feature type="domain" description="Cupin type-2" evidence="1">
    <location>
        <begin position="37"/>
        <end position="102"/>
    </location>
</feature>
<dbReference type="InterPro" id="IPR014710">
    <property type="entry name" value="RmlC-like_jellyroll"/>
</dbReference>
<name>A0A857J582_9BURK</name>
<dbReference type="Pfam" id="PF07883">
    <property type="entry name" value="Cupin_2"/>
    <property type="match status" value="1"/>
</dbReference>
<gene>
    <name evidence="2" type="ORF">GT347_14735</name>
</gene>
<evidence type="ECO:0000313" key="2">
    <source>
        <dbReference type="EMBL" id="QHI99130.1"/>
    </source>
</evidence>
<dbReference type="SUPFAM" id="SSF51182">
    <property type="entry name" value="RmlC-like cupins"/>
    <property type="match status" value="1"/>
</dbReference>
<protein>
    <submittedName>
        <fullName evidence="2">Cupin domain-containing protein</fullName>
    </submittedName>
</protein>
<dbReference type="KEGG" id="xyk:GT347_14735"/>
<dbReference type="InterPro" id="IPR011051">
    <property type="entry name" value="RmlC_Cupin_sf"/>
</dbReference>
<organism evidence="2 3">
    <name type="scientific">Xylophilus rhododendri</name>
    <dbReference type="NCBI Taxonomy" id="2697032"/>
    <lineage>
        <taxon>Bacteria</taxon>
        <taxon>Pseudomonadati</taxon>
        <taxon>Pseudomonadota</taxon>
        <taxon>Betaproteobacteria</taxon>
        <taxon>Burkholderiales</taxon>
        <taxon>Xylophilus</taxon>
    </lineage>
</organism>
<dbReference type="CDD" id="cd02208">
    <property type="entry name" value="cupin_RmlC-like"/>
    <property type="match status" value="1"/>
</dbReference>
<evidence type="ECO:0000259" key="1">
    <source>
        <dbReference type="Pfam" id="PF07883"/>
    </source>
</evidence>
<reference evidence="2 3" key="1">
    <citation type="submission" date="2020-01" db="EMBL/GenBank/DDBJ databases">
        <title>Genome sequencing of strain KACC 21265.</title>
        <authorList>
            <person name="Heo J."/>
            <person name="Kim S.-J."/>
            <person name="Kim J.-S."/>
            <person name="Hong S.-B."/>
            <person name="Kwon S.-W."/>
        </authorList>
    </citation>
    <scope>NUCLEOTIDE SEQUENCE [LARGE SCALE GENOMIC DNA]</scope>
    <source>
        <strain evidence="2 3">KACC 21265</strain>
    </source>
</reference>
<sequence>MDTAHKTGTAGAAYEMDRRVKLIEEPDHRLTQISMSGDQRSPWHVHTEVEDLFYITEGVLRIRMHNPPETREIRAGESFSIQAGRPHFIEVADKKTVSFLLIQGLGRCDFKVLDPQEPPTCEGN</sequence>